<reference evidence="2" key="1">
    <citation type="journal article" date="2014" name="BMC Genomics">
        <title>Genome sequencing of two Neorhizobium galegae strains reveals a noeT gene responsible for the unusual acetylation of the nodulation factors.</title>
        <authorList>
            <person name="Osterman J."/>
            <person name="Marsh J."/>
            <person name="Laine P.K."/>
            <person name="Zeng Z."/>
            <person name="Alatalo E."/>
            <person name="Sullivan J.T."/>
            <person name="Young J.P."/>
            <person name="Thomas-Oates J."/>
            <person name="Paulin L."/>
            <person name="Lindstrom K."/>
        </authorList>
    </citation>
    <scope>NUCLEOTIDE SEQUENCE [LARGE SCALE GENOMIC DNA]</scope>
    <source>
        <strain evidence="2">HAMBI 540</strain>
    </source>
</reference>
<organism evidence="1 2">
    <name type="scientific">Neorhizobium galegae bv. orientalis str. HAMBI 540</name>
    <dbReference type="NCBI Taxonomy" id="1028800"/>
    <lineage>
        <taxon>Bacteria</taxon>
        <taxon>Pseudomonadati</taxon>
        <taxon>Pseudomonadota</taxon>
        <taxon>Alphaproteobacteria</taxon>
        <taxon>Hyphomicrobiales</taxon>
        <taxon>Rhizobiaceae</taxon>
        <taxon>Rhizobium/Agrobacterium group</taxon>
        <taxon>Neorhizobium</taxon>
    </lineage>
</organism>
<dbReference type="KEGG" id="ngg:RG540_CH08450"/>
<gene>
    <name evidence="1" type="ORF">RG540_CH08450</name>
</gene>
<dbReference type="GeneID" id="24258010"/>
<dbReference type="PATRIC" id="fig|1028800.3.peg.857"/>
<dbReference type="RefSeq" id="WP_038584940.1">
    <property type="nucleotide sequence ID" value="NZ_HG938353.1"/>
</dbReference>
<evidence type="ECO:0000313" key="1">
    <source>
        <dbReference type="EMBL" id="CDN47034.1"/>
    </source>
</evidence>
<dbReference type="HOGENOM" id="CLU_1693611_0_0_5"/>
<proteinExistence type="predicted"/>
<name>A0A068SMG9_NEOGA</name>
<dbReference type="EMBL" id="HG938353">
    <property type="protein sequence ID" value="CDN47034.1"/>
    <property type="molecule type" value="Genomic_DNA"/>
</dbReference>
<keyword evidence="2" id="KW-1185">Reference proteome</keyword>
<accession>A0A068SMG9</accession>
<dbReference type="Proteomes" id="UP000028181">
    <property type="component" value="Chromosome I"/>
</dbReference>
<dbReference type="eggNOG" id="ENOG5032QSP">
    <property type="taxonomic scope" value="Bacteria"/>
</dbReference>
<dbReference type="AlphaFoldDB" id="A0A068SMG9"/>
<protein>
    <submittedName>
        <fullName evidence="1">Uncharacterized protein</fullName>
    </submittedName>
</protein>
<sequence>MMATGALVAAAAGFSGAYYHLKQETGSASPKSISADFMTLTESQPTAARRAVVEAIDTCLPQAARPGWTSPPVKDLAVDTYVRFFDLMGQDIDQGERTALFRGWVSRADDGLAERDRIAFEKLMQGGLHEGVTALCVAATVRGKLGSQGFRDFWN</sequence>
<dbReference type="OrthoDB" id="8410102at2"/>
<evidence type="ECO:0000313" key="2">
    <source>
        <dbReference type="Proteomes" id="UP000028181"/>
    </source>
</evidence>